<reference evidence="3" key="1">
    <citation type="journal article" date="2017" name="Cell">
        <title>Insights into land plant evolution garnered from the Marchantia polymorpha genome.</title>
        <authorList>
            <person name="Bowman J.L."/>
            <person name="Kohchi T."/>
            <person name="Yamato K.T."/>
            <person name="Jenkins J."/>
            <person name="Shu S."/>
            <person name="Ishizaki K."/>
            <person name="Yamaoka S."/>
            <person name="Nishihama R."/>
            <person name="Nakamura Y."/>
            <person name="Berger F."/>
            <person name="Adam C."/>
            <person name="Aki S.S."/>
            <person name="Althoff F."/>
            <person name="Araki T."/>
            <person name="Arteaga-Vazquez M.A."/>
            <person name="Balasubrmanian S."/>
            <person name="Barry K."/>
            <person name="Bauer D."/>
            <person name="Boehm C.R."/>
            <person name="Briginshaw L."/>
            <person name="Caballero-Perez J."/>
            <person name="Catarino B."/>
            <person name="Chen F."/>
            <person name="Chiyoda S."/>
            <person name="Chovatia M."/>
            <person name="Davies K.M."/>
            <person name="Delmans M."/>
            <person name="Demura T."/>
            <person name="Dierschke T."/>
            <person name="Dolan L."/>
            <person name="Dorantes-Acosta A.E."/>
            <person name="Eklund D.M."/>
            <person name="Florent S.N."/>
            <person name="Flores-Sandoval E."/>
            <person name="Fujiyama A."/>
            <person name="Fukuzawa H."/>
            <person name="Galik B."/>
            <person name="Grimanelli D."/>
            <person name="Grimwood J."/>
            <person name="Grossniklaus U."/>
            <person name="Hamada T."/>
            <person name="Haseloff J."/>
            <person name="Hetherington A.J."/>
            <person name="Higo A."/>
            <person name="Hirakawa Y."/>
            <person name="Hundley H.N."/>
            <person name="Ikeda Y."/>
            <person name="Inoue K."/>
            <person name="Inoue S.I."/>
            <person name="Ishida S."/>
            <person name="Jia Q."/>
            <person name="Kakita M."/>
            <person name="Kanazawa T."/>
            <person name="Kawai Y."/>
            <person name="Kawashima T."/>
            <person name="Kennedy M."/>
            <person name="Kinose K."/>
            <person name="Kinoshita T."/>
            <person name="Kohara Y."/>
            <person name="Koide E."/>
            <person name="Komatsu K."/>
            <person name="Kopischke S."/>
            <person name="Kubo M."/>
            <person name="Kyozuka J."/>
            <person name="Lagercrantz U."/>
            <person name="Lin S.S."/>
            <person name="Lindquist E."/>
            <person name="Lipzen A.M."/>
            <person name="Lu C.W."/>
            <person name="De Luna E."/>
            <person name="Martienssen R.A."/>
            <person name="Minamino N."/>
            <person name="Mizutani M."/>
            <person name="Mizutani M."/>
            <person name="Mochizuki N."/>
            <person name="Monte I."/>
            <person name="Mosher R."/>
            <person name="Nagasaki H."/>
            <person name="Nakagami H."/>
            <person name="Naramoto S."/>
            <person name="Nishitani K."/>
            <person name="Ohtani M."/>
            <person name="Okamoto T."/>
            <person name="Okumura M."/>
            <person name="Phillips J."/>
            <person name="Pollak B."/>
            <person name="Reinders A."/>
            <person name="Rovekamp M."/>
            <person name="Sano R."/>
            <person name="Sawa S."/>
            <person name="Schmid M.W."/>
            <person name="Shirakawa M."/>
            <person name="Solano R."/>
            <person name="Spunde A."/>
            <person name="Suetsugu N."/>
            <person name="Sugano S."/>
            <person name="Sugiyama A."/>
            <person name="Sun R."/>
            <person name="Suzuki Y."/>
            <person name="Takenaka M."/>
            <person name="Takezawa D."/>
            <person name="Tomogane H."/>
            <person name="Tsuzuki M."/>
            <person name="Ueda T."/>
            <person name="Umeda M."/>
            <person name="Ward J.M."/>
            <person name="Watanabe Y."/>
            <person name="Yazaki K."/>
            <person name="Yokoyama R."/>
            <person name="Yoshitake Y."/>
            <person name="Yotsui I."/>
            <person name="Zachgo S."/>
            <person name="Schmutz J."/>
        </authorList>
    </citation>
    <scope>NUCLEOTIDE SEQUENCE [LARGE SCALE GENOMIC DNA]</scope>
    <source>
        <strain evidence="3">Tak-1</strain>
    </source>
</reference>
<evidence type="ECO:0000313" key="2">
    <source>
        <dbReference type="EMBL" id="PTQ31714.1"/>
    </source>
</evidence>
<feature type="region of interest" description="Disordered" evidence="1">
    <location>
        <begin position="173"/>
        <end position="215"/>
    </location>
</feature>
<evidence type="ECO:0000256" key="1">
    <source>
        <dbReference type="SAM" id="MobiDB-lite"/>
    </source>
</evidence>
<gene>
    <name evidence="2" type="ORF">MARPO_0108s0059</name>
</gene>
<feature type="compositionally biased region" description="Basic and acidic residues" evidence="1">
    <location>
        <begin position="176"/>
        <end position="187"/>
    </location>
</feature>
<dbReference type="AlphaFoldDB" id="A0A2R6WD00"/>
<accession>A0A2R6WD00</accession>
<name>A0A2R6WD00_MARPO</name>
<feature type="region of interest" description="Disordered" evidence="1">
    <location>
        <begin position="81"/>
        <end position="115"/>
    </location>
</feature>
<proteinExistence type="predicted"/>
<dbReference type="Proteomes" id="UP000244005">
    <property type="component" value="Unassembled WGS sequence"/>
</dbReference>
<dbReference type="EMBL" id="KZ772780">
    <property type="protein sequence ID" value="PTQ31714.1"/>
    <property type="molecule type" value="Genomic_DNA"/>
</dbReference>
<organism evidence="2 3">
    <name type="scientific">Marchantia polymorpha</name>
    <name type="common">Common liverwort</name>
    <name type="synonym">Marchantia aquatica</name>
    <dbReference type="NCBI Taxonomy" id="3197"/>
    <lineage>
        <taxon>Eukaryota</taxon>
        <taxon>Viridiplantae</taxon>
        <taxon>Streptophyta</taxon>
        <taxon>Embryophyta</taxon>
        <taxon>Marchantiophyta</taxon>
        <taxon>Marchantiopsida</taxon>
        <taxon>Marchantiidae</taxon>
        <taxon>Marchantiales</taxon>
        <taxon>Marchantiaceae</taxon>
        <taxon>Marchantia</taxon>
    </lineage>
</organism>
<keyword evidence="3" id="KW-1185">Reference proteome</keyword>
<protein>
    <submittedName>
        <fullName evidence="2">Uncharacterized protein</fullName>
    </submittedName>
</protein>
<evidence type="ECO:0000313" key="3">
    <source>
        <dbReference type="Proteomes" id="UP000244005"/>
    </source>
</evidence>
<sequence length="338" mass="37438">MKKNNGQDAELLDTALKLQPSKREVSFIQATNRQSTKLPNPENQSKEIILAGENNFDGRLPPIDDRREGSKTLLRYRNDLAARPVPESRGNRSLLPHRRKPEMGAELKGGGSGGWRPREAARGLIRAAHVKHQVLLSASFNGKVQQRESARDGWPCAELTWAEPSPTMANAYTSPLKEKEKKEKATTERGGSLESSCLEISERSEAHESSGSPASRPGTVAIFVWVNGAFDLSMEEVSPLRSENLTALRVLLRLRRGQRRRAYCELSGLPPVGRSENEWIGALNLRTPCRLTSGAMEGARVQASTRDQIMSSCGFGYDVVERQFSTRVPNLMTAKFSD</sequence>